<organism evidence="1 2">
    <name type="scientific">Sphingomonas chungangi</name>
    <dbReference type="NCBI Taxonomy" id="2683589"/>
    <lineage>
        <taxon>Bacteria</taxon>
        <taxon>Pseudomonadati</taxon>
        <taxon>Pseudomonadota</taxon>
        <taxon>Alphaproteobacteria</taxon>
        <taxon>Sphingomonadales</taxon>
        <taxon>Sphingomonadaceae</taxon>
        <taxon>Sphingomonas</taxon>
    </lineage>
</organism>
<proteinExistence type="predicted"/>
<gene>
    <name evidence="1" type="ORF">HZF05_09520</name>
</gene>
<reference evidence="1 2" key="1">
    <citation type="submission" date="2020-07" db="EMBL/GenBank/DDBJ databases">
        <authorList>
            <person name="Sun Q."/>
        </authorList>
    </citation>
    <scope>NUCLEOTIDE SEQUENCE [LARGE SCALE GENOMIC DNA]</scope>
    <source>
        <strain evidence="1 2">CGMCC 1.13654</strain>
    </source>
</reference>
<accession>A0A838L873</accession>
<dbReference type="AlphaFoldDB" id="A0A838L873"/>
<name>A0A838L873_9SPHN</name>
<keyword evidence="2" id="KW-1185">Reference proteome</keyword>
<evidence type="ECO:0000313" key="2">
    <source>
        <dbReference type="Proteomes" id="UP000570166"/>
    </source>
</evidence>
<dbReference type="EMBL" id="JACEIB010000006">
    <property type="protein sequence ID" value="MBA2934336.1"/>
    <property type="molecule type" value="Genomic_DNA"/>
</dbReference>
<dbReference type="RefSeq" id="WP_181638833.1">
    <property type="nucleotide sequence ID" value="NZ_JACEIB010000006.1"/>
</dbReference>
<sequence length="61" mass="6513">MQATKSVILADGTADLCSIKARPGGTHEAKGSGVDCIQLFPRTPLLRVLDTWDRCLIGIDS</sequence>
<evidence type="ECO:0000313" key="1">
    <source>
        <dbReference type="EMBL" id="MBA2934336.1"/>
    </source>
</evidence>
<comment type="caution">
    <text evidence="1">The sequence shown here is derived from an EMBL/GenBank/DDBJ whole genome shotgun (WGS) entry which is preliminary data.</text>
</comment>
<dbReference type="Proteomes" id="UP000570166">
    <property type="component" value="Unassembled WGS sequence"/>
</dbReference>
<protein>
    <submittedName>
        <fullName evidence="1">Uncharacterized protein</fullName>
    </submittedName>
</protein>